<dbReference type="AlphaFoldDB" id="A0A058ZW37"/>
<dbReference type="Proteomes" id="UP000030711">
    <property type="component" value="Unassembled WGS sequence"/>
</dbReference>
<dbReference type="Gramene" id="KCW45265">
    <property type="protein sequence ID" value="KCW45265"/>
    <property type="gene ID" value="EUGRSUZ_L01068"/>
</dbReference>
<protein>
    <submittedName>
        <fullName evidence="2">Uncharacterized protein</fullName>
    </submittedName>
</protein>
<dbReference type="EMBL" id="MU848352">
    <property type="protein sequence ID" value="KAK2632786.1"/>
    <property type="molecule type" value="Genomic_DNA"/>
</dbReference>
<evidence type="ECO:0000313" key="2">
    <source>
        <dbReference type="EMBL" id="KCW45265.1"/>
    </source>
</evidence>
<reference evidence="2" key="1">
    <citation type="submission" date="2013-07" db="EMBL/GenBank/DDBJ databases">
        <title>The genome of Eucalyptus grandis.</title>
        <authorList>
            <person name="Schmutz J."/>
            <person name="Hayes R."/>
            <person name="Myburg A."/>
            <person name="Tuskan G."/>
            <person name="Grattapaglia D."/>
            <person name="Rokhsar D.S."/>
        </authorList>
    </citation>
    <scope>NUCLEOTIDE SEQUENCE</scope>
    <source>
        <tissue evidence="2">Leaf extractions</tissue>
    </source>
</reference>
<evidence type="ECO:0000313" key="1">
    <source>
        <dbReference type="EMBL" id="KAK2632786.1"/>
    </source>
</evidence>
<dbReference type="InParanoid" id="A0A058ZW37"/>
<reference evidence="1" key="3">
    <citation type="submission" date="2023-04" db="EMBL/GenBank/DDBJ databases">
        <title>WGS assembly of Eucalyptus grandis.</title>
        <authorList>
            <person name="Myburg A."/>
            <person name="Grattapaglia D."/>
            <person name="Tuskan G."/>
            <person name="Hellsten U."/>
            <person name="Hayes R."/>
            <person name="Grimwood J."/>
            <person name="Jenkins J."/>
            <person name="Lindquist E."/>
            <person name="Tice H."/>
            <person name="Bauer D."/>
            <person name="Goodstein D."/>
            <person name="Dubchak I."/>
            <person name="Poliakov A."/>
            <person name="Mizrachi E."/>
            <person name="Kullan A."/>
            <person name="Hussey S."/>
            <person name="Pinard D."/>
            <person name="Van D."/>
            <person name="Singh P."/>
            <person name="Van J."/>
            <person name="Silva-Junior O."/>
            <person name="Togawa R."/>
            <person name="Pappas M."/>
            <person name="Faria D."/>
            <person name="Sansaloni C."/>
            <person name="Petroli C."/>
            <person name="Yang X."/>
            <person name="Ranjan P."/>
            <person name="Tschaplinski T."/>
            <person name="Ye C."/>
            <person name="Li T."/>
            <person name="Sterck L."/>
            <person name="Vanneste K."/>
            <person name="Murat F."/>
            <person name="Soler M."/>
            <person name="Clemente H."/>
            <person name="Saidi N."/>
            <person name="Cassan-Wang H."/>
            <person name="Dunand C."/>
            <person name="Hefer C."/>
            <person name="Bornberg-Bauer E."/>
            <person name="Kersting A."/>
            <person name="Vining K."/>
            <person name="Amarasinghe V."/>
            <person name="Ranik M."/>
            <person name="Naithani S."/>
            <person name="Elser J."/>
            <person name="Boyd A."/>
            <person name="Liston A."/>
            <person name="Spatafora J."/>
            <person name="Dharmwardhana P."/>
            <person name="Raja R."/>
            <person name="Sullivan C."/>
            <person name="Romanel E."/>
            <person name="Alves-Ferreira M."/>
            <person name="Kulheim C."/>
            <person name="Foley W."/>
            <person name="Carocha V."/>
            <person name="Paiva J."/>
            <person name="Kudrna D."/>
            <person name="Brommonschenkel S."/>
            <person name="Pasquali G."/>
            <person name="Byrne M."/>
            <person name="Rigault P."/>
            <person name="Tibbits J."/>
            <person name="Spokevicius A."/>
            <person name="Jones R."/>
            <person name="Steane D."/>
            <person name="Vaillancourt R."/>
            <person name="Potts B."/>
            <person name="Joubert F."/>
            <person name="Barry K."/>
            <person name="Pappas G."/>
            <person name="Strauss S."/>
            <person name="Jaiswal P."/>
            <person name="Grima-Pettenati J."/>
            <person name="Salse J."/>
            <person name="Van D."/>
            <person name="Rokhsar D."/>
            <person name="Schmutz J."/>
        </authorList>
    </citation>
    <scope>NUCLEOTIDE SEQUENCE</scope>
    <source>
        <tissue evidence="1">Leaf extractions</tissue>
    </source>
</reference>
<reference evidence="1" key="4">
    <citation type="submission" date="2023-07" db="EMBL/GenBank/DDBJ databases">
        <authorList>
            <person name="Myburg A.A."/>
            <person name="Grattapaglia D."/>
            <person name="Tuskan G.A."/>
            <person name="Hellsten U."/>
            <person name="Hayes R.D."/>
            <person name="Grimwood J."/>
            <person name="Jenkins J."/>
            <person name="Lindquist E."/>
            <person name="Tice H."/>
            <person name="Bauer D."/>
            <person name="Goodstein D.M."/>
            <person name="Dubchak I."/>
            <person name="Poliakov A."/>
            <person name="Mizrachi E."/>
            <person name="Kullan A.R."/>
            <person name="Hussey S.G."/>
            <person name="Pinard D."/>
            <person name="Van D.M."/>
            <person name="Singh P."/>
            <person name="Van J.I."/>
            <person name="Silva-Junior O.B."/>
            <person name="Togawa R.C."/>
            <person name="Pappas M.R."/>
            <person name="Faria D.A."/>
            <person name="Sansaloni C.P."/>
            <person name="Petroli C.D."/>
            <person name="Yang X."/>
            <person name="Ranjan P."/>
            <person name="Tschaplinski T.J."/>
            <person name="Ye C.Y."/>
            <person name="Li T."/>
            <person name="Sterck L."/>
            <person name="Vanneste K."/>
            <person name="Murat F."/>
            <person name="Soler M."/>
            <person name="Clemente H.S."/>
            <person name="Saidi N."/>
            <person name="Cassan-Wang H."/>
            <person name="Dunand C."/>
            <person name="Hefer C.A."/>
            <person name="Bornberg-Bauer E."/>
            <person name="Kersting A.R."/>
            <person name="Vining K."/>
            <person name="Amarasinghe V."/>
            <person name="Ranik M."/>
            <person name="Naithani S."/>
            <person name="Elser J."/>
            <person name="Boyd A.E."/>
            <person name="Liston A."/>
            <person name="Spatafora J.W."/>
            <person name="Dharmwardhana P."/>
            <person name="Raja R."/>
            <person name="Sullivan C."/>
            <person name="Romanel E."/>
            <person name="Alves-Ferreira M."/>
            <person name="Kulheim C."/>
            <person name="Foley W."/>
            <person name="Carocha V."/>
            <person name="Paiva J."/>
            <person name="Kudrna D."/>
            <person name="Brommonschenkel S.H."/>
            <person name="Pasquali G."/>
            <person name="Byrne M."/>
            <person name="Rigault P."/>
            <person name="Tibbits J."/>
            <person name="Spokevicius A."/>
            <person name="Jones R.C."/>
            <person name="Steane D.A."/>
            <person name="Vaillancourt R.E."/>
            <person name="Potts B.M."/>
            <person name="Joubert F."/>
            <person name="Barry K."/>
            <person name="Pappas G.J."/>
            <person name="Strauss S.H."/>
            <person name="Jaiswal P."/>
            <person name="Grima-Pettenati J."/>
            <person name="Salse J."/>
            <person name="Van D.P."/>
            <person name="Rokhsar D.S."/>
            <person name="Schmutz J."/>
        </authorList>
    </citation>
    <scope>NUCLEOTIDE SEQUENCE</scope>
    <source>
        <tissue evidence="1">Leaf extractions</tissue>
    </source>
</reference>
<reference evidence="1" key="2">
    <citation type="journal article" date="2014" name="Nature">
        <title>The genome of Eucalyptus grandis.</title>
        <authorList>
            <person name="Myburg A.A."/>
            <person name="Grattapaglia D."/>
            <person name="Tuskan G.A."/>
            <person name="Hellsten U."/>
            <person name="Hayes R.D."/>
            <person name="Grimwood J."/>
            <person name="Jenkins J."/>
            <person name="Lindquist E."/>
            <person name="Tice H."/>
            <person name="Bauer D."/>
            <person name="Goodstein D.M."/>
            <person name="Dubchak I."/>
            <person name="Poliakov A."/>
            <person name="Mizrachi E."/>
            <person name="Kullan A.R."/>
            <person name="Hussey S.G."/>
            <person name="Pinard D."/>
            <person name="van der Merwe K."/>
            <person name="Singh P."/>
            <person name="van Jaarsveld I."/>
            <person name="Silva-Junior O.B."/>
            <person name="Togawa R.C."/>
            <person name="Pappas M.R."/>
            <person name="Faria D.A."/>
            <person name="Sansaloni C.P."/>
            <person name="Petroli C.D."/>
            <person name="Yang X."/>
            <person name="Ranjan P."/>
            <person name="Tschaplinski T.J."/>
            <person name="Ye C.Y."/>
            <person name="Li T."/>
            <person name="Sterck L."/>
            <person name="Vanneste K."/>
            <person name="Murat F."/>
            <person name="Soler M."/>
            <person name="Clemente H.S."/>
            <person name="Saidi N."/>
            <person name="Cassan-Wang H."/>
            <person name="Dunand C."/>
            <person name="Hefer C.A."/>
            <person name="Bornberg-Bauer E."/>
            <person name="Kersting A.R."/>
            <person name="Vining K."/>
            <person name="Amarasinghe V."/>
            <person name="Ranik M."/>
            <person name="Naithani S."/>
            <person name="Elser J."/>
            <person name="Boyd A.E."/>
            <person name="Liston A."/>
            <person name="Spatafora J.W."/>
            <person name="Dharmwardhana P."/>
            <person name="Raja R."/>
            <person name="Sullivan C."/>
            <person name="Romanel E."/>
            <person name="Alves-Ferreira M."/>
            <person name="Kulheim C."/>
            <person name="Foley W."/>
            <person name="Carocha V."/>
            <person name="Paiva J."/>
            <person name="Kudrna D."/>
            <person name="Brommonschenkel S.H."/>
            <person name="Pasquali G."/>
            <person name="Byrne M."/>
            <person name="Rigault P."/>
            <person name="Tibbits J."/>
            <person name="Spokevicius A."/>
            <person name="Jones R.C."/>
            <person name="Steane D.A."/>
            <person name="Vaillancourt R.E."/>
            <person name="Potts B.M."/>
            <person name="Joubert F."/>
            <person name="Barry K."/>
            <person name="Pappas G.J."/>
            <person name="Strauss S.H."/>
            <person name="Jaiswal P."/>
            <person name="Grima-Pettenati J."/>
            <person name="Salse J."/>
            <person name="Van de Peer Y."/>
            <person name="Rokhsar D.S."/>
            <person name="Schmutz J."/>
        </authorList>
    </citation>
    <scope>NUCLEOTIDE SEQUENCE</scope>
    <source>
        <tissue evidence="1">Leaf extractions</tissue>
    </source>
</reference>
<evidence type="ECO:0000313" key="3">
    <source>
        <dbReference type="Proteomes" id="UP000030711"/>
    </source>
</evidence>
<keyword evidence="3" id="KW-1185">Reference proteome</keyword>
<dbReference type="EMBL" id="KK198867">
    <property type="protein sequence ID" value="KCW45265.1"/>
    <property type="molecule type" value="Genomic_DNA"/>
</dbReference>
<proteinExistence type="predicted"/>
<accession>A0A058ZW37</accession>
<organism evidence="2">
    <name type="scientific">Eucalyptus grandis</name>
    <name type="common">Flooded gum</name>
    <dbReference type="NCBI Taxonomy" id="71139"/>
    <lineage>
        <taxon>Eukaryota</taxon>
        <taxon>Viridiplantae</taxon>
        <taxon>Streptophyta</taxon>
        <taxon>Embryophyta</taxon>
        <taxon>Tracheophyta</taxon>
        <taxon>Spermatophyta</taxon>
        <taxon>Magnoliopsida</taxon>
        <taxon>eudicotyledons</taxon>
        <taxon>Gunneridae</taxon>
        <taxon>Pentapetalae</taxon>
        <taxon>rosids</taxon>
        <taxon>malvids</taxon>
        <taxon>Myrtales</taxon>
        <taxon>Myrtaceae</taxon>
        <taxon>Myrtoideae</taxon>
        <taxon>Eucalypteae</taxon>
        <taxon>Eucalyptus</taxon>
    </lineage>
</organism>
<gene>
    <name evidence="2" type="ORF">EUGRSUZ_L01068</name>
</gene>
<sequence>MEVEAGATVTFSENAYRIRRYQAPSRLTLNDDRIRGRKSPTAALRGRRRRAVSRRAVAEETRWRRRPVGNQVGAEAYRL</sequence>
<name>A0A058ZW37_EUCGR</name>